<evidence type="ECO:0000256" key="7">
    <source>
        <dbReference type="ARBA" id="ARBA00023004"/>
    </source>
</evidence>
<dbReference type="RefSeq" id="WP_162347785.1">
    <property type="nucleotide sequence ID" value="NZ_JAAEAA010000037.1"/>
</dbReference>
<dbReference type="InterPro" id="IPR000531">
    <property type="entry name" value="Beta-barrel_TonB"/>
</dbReference>
<dbReference type="InterPro" id="IPR008969">
    <property type="entry name" value="CarboxyPept-like_regulatory"/>
</dbReference>
<dbReference type="InterPro" id="IPR039426">
    <property type="entry name" value="TonB-dep_rcpt-like"/>
</dbReference>
<evidence type="ECO:0000313" key="17">
    <source>
        <dbReference type="EMBL" id="NDK57726.1"/>
    </source>
</evidence>
<protein>
    <submittedName>
        <fullName evidence="17">TonB-dependent receptor</fullName>
    </submittedName>
</protein>
<dbReference type="InterPro" id="IPR012910">
    <property type="entry name" value="Plug_dom"/>
</dbReference>
<evidence type="ECO:0000256" key="11">
    <source>
        <dbReference type="ARBA" id="ARBA00023237"/>
    </source>
</evidence>
<dbReference type="PROSITE" id="PS52016">
    <property type="entry name" value="TONB_DEPENDENT_REC_3"/>
    <property type="match status" value="1"/>
</dbReference>
<keyword evidence="10 12" id="KW-0472">Membrane</keyword>
<keyword evidence="4" id="KW-0410">Iron transport</keyword>
<evidence type="ECO:0000256" key="14">
    <source>
        <dbReference type="SAM" id="SignalP"/>
    </source>
</evidence>
<comment type="similarity">
    <text evidence="12 13">Belongs to the TonB-dependent receptor family.</text>
</comment>
<evidence type="ECO:0000256" key="13">
    <source>
        <dbReference type="RuleBase" id="RU003357"/>
    </source>
</evidence>
<reference evidence="17 18" key="1">
    <citation type="submission" date="2020-01" db="EMBL/GenBank/DDBJ databases">
        <authorList>
            <person name="Kim M.K."/>
        </authorList>
    </citation>
    <scope>NUCLEOTIDE SEQUENCE [LARGE SCALE GENOMIC DNA]</scope>
    <source>
        <strain evidence="17 18">BT213</strain>
    </source>
</reference>
<dbReference type="Proteomes" id="UP000478546">
    <property type="component" value="Unassembled WGS sequence"/>
</dbReference>
<proteinExistence type="inferred from homology"/>
<dbReference type="Gene3D" id="2.40.170.20">
    <property type="entry name" value="TonB-dependent receptor, beta-barrel domain"/>
    <property type="match status" value="1"/>
</dbReference>
<dbReference type="PANTHER" id="PTHR32552">
    <property type="entry name" value="FERRICHROME IRON RECEPTOR-RELATED"/>
    <property type="match status" value="1"/>
</dbReference>
<gene>
    <name evidence="17" type="ORF">GWO68_17505</name>
</gene>
<dbReference type="GO" id="GO:0015344">
    <property type="term" value="F:siderophore uptake transmembrane transporter activity"/>
    <property type="evidence" value="ECO:0007669"/>
    <property type="project" value="TreeGrafter"/>
</dbReference>
<keyword evidence="17" id="KW-0675">Receptor</keyword>
<dbReference type="SUPFAM" id="SSF49464">
    <property type="entry name" value="Carboxypeptidase regulatory domain-like"/>
    <property type="match status" value="1"/>
</dbReference>
<evidence type="ECO:0000256" key="3">
    <source>
        <dbReference type="ARBA" id="ARBA00022452"/>
    </source>
</evidence>
<dbReference type="AlphaFoldDB" id="A0A6B2H978"/>
<evidence type="ECO:0000256" key="5">
    <source>
        <dbReference type="ARBA" id="ARBA00022692"/>
    </source>
</evidence>
<dbReference type="Pfam" id="PF00593">
    <property type="entry name" value="TonB_dep_Rec_b-barrel"/>
    <property type="match status" value="1"/>
</dbReference>
<accession>A0A6B2H978</accession>
<dbReference type="Gene3D" id="2.60.40.1120">
    <property type="entry name" value="Carboxypeptidase-like, regulatory domain"/>
    <property type="match status" value="1"/>
</dbReference>
<evidence type="ECO:0000256" key="4">
    <source>
        <dbReference type="ARBA" id="ARBA00022496"/>
    </source>
</evidence>
<evidence type="ECO:0000313" key="18">
    <source>
        <dbReference type="Proteomes" id="UP000478546"/>
    </source>
</evidence>
<evidence type="ECO:0000256" key="10">
    <source>
        <dbReference type="ARBA" id="ARBA00023136"/>
    </source>
</evidence>
<feature type="domain" description="TonB-dependent receptor-like beta-barrel" evidence="15">
    <location>
        <begin position="338"/>
        <end position="788"/>
    </location>
</feature>
<dbReference type="PANTHER" id="PTHR32552:SF68">
    <property type="entry name" value="FERRICHROME OUTER MEMBRANE TRANSPORTER_PHAGE RECEPTOR"/>
    <property type="match status" value="1"/>
</dbReference>
<dbReference type="InterPro" id="IPR036942">
    <property type="entry name" value="Beta-barrel_TonB_sf"/>
</dbReference>
<keyword evidence="3 12" id="KW-1134">Transmembrane beta strand</keyword>
<keyword evidence="9 13" id="KW-0798">TonB box</keyword>
<feature type="chain" id="PRO_5025612656" evidence="14">
    <location>
        <begin position="20"/>
        <end position="830"/>
    </location>
</feature>
<evidence type="ECO:0000259" key="15">
    <source>
        <dbReference type="Pfam" id="PF00593"/>
    </source>
</evidence>
<name>A0A6B2H978_9BACT</name>
<comment type="subcellular location">
    <subcellularLocation>
        <location evidence="1 12">Cell outer membrane</location>
        <topology evidence="1 12">Multi-pass membrane protein</topology>
    </subcellularLocation>
</comment>
<feature type="domain" description="TonB-dependent receptor plug" evidence="16">
    <location>
        <begin position="115"/>
        <end position="223"/>
    </location>
</feature>
<keyword evidence="6 14" id="KW-0732">Signal</keyword>
<dbReference type="EMBL" id="JAAEAA010000037">
    <property type="protein sequence ID" value="NDK57726.1"/>
    <property type="molecule type" value="Genomic_DNA"/>
</dbReference>
<evidence type="ECO:0000259" key="16">
    <source>
        <dbReference type="Pfam" id="PF07715"/>
    </source>
</evidence>
<evidence type="ECO:0000256" key="2">
    <source>
        <dbReference type="ARBA" id="ARBA00022448"/>
    </source>
</evidence>
<evidence type="ECO:0000256" key="6">
    <source>
        <dbReference type="ARBA" id="ARBA00022729"/>
    </source>
</evidence>
<organism evidence="17 18">
    <name type="scientific">Pontibacter fetidus</name>
    <dbReference type="NCBI Taxonomy" id="2700082"/>
    <lineage>
        <taxon>Bacteria</taxon>
        <taxon>Pseudomonadati</taxon>
        <taxon>Bacteroidota</taxon>
        <taxon>Cytophagia</taxon>
        <taxon>Cytophagales</taxon>
        <taxon>Hymenobacteraceae</taxon>
        <taxon>Pontibacter</taxon>
    </lineage>
</organism>
<keyword evidence="2 12" id="KW-0813">Transport</keyword>
<evidence type="ECO:0000256" key="12">
    <source>
        <dbReference type="PROSITE-ProRule" id="PRU01360"/>
    </source>
</evidence>
<keyword evidence="8" id="KW-0406">Ion transport</keyword>
<feature type="signal peptide" evidence="14">
    <location>
        <begin position="1"/>
        <end position="19"/>
    </location>
</feature>
<dbReference type="SUPFAM" id="SSF56935">
    <property type="entry name" value="Porins"/>
    <property type="match status" value="1"/>
</dbReference>
<dbReference type="Gene3D" id="2.170.130.10">
    <property type="entry name" value="TonB-dependent receptor, plug domain"/>
    <property type="match status" value="1"/>
</dbReference>
<keyword evidence="7" id="KW-0408">Iron</keyword>
<evidence type="ECO:0000256" key="9">
    <source>
        <dbReference type="ARBA" id="ARBA00023077"/>
    </source>
</evidence>
<dbReference type="Pfam" id="PF07715">
    <property type="entry name" value="Plug"/>
    <property type="match status" value="1"/>
</dbReference>
<keyword evidence="5 12" id="KW-0812">Transmembrane</keyword>
<sequence>MKNFLFALAVCLLPLQLFAQFKLSGRITDATTGNALAGSTIVLKGTNTGTTTGLNGTFEFANLSAGTYTLKVSYLGFEPKEVSINLQQDEYVQIQLLQKALQAKEVTVQATRANEKTGTTFTNVTNEQIAERNFGQDMPYLLEQVPSVVVNSDAGAGVGYTGIRIRGSDITRINVTVNGIPINDSESHGTFFVNMPDFASSVQDIQVQRGVGTSTNGAAAFGASINIQTQQVRREAYAETDNSYGSFNTWKNNVRFGTGLINDKFAFDGRLSRIKSDGYIDRAFSDLKSLYFSGGYYGNKTTVKFVTFSGKEQTYQAWYGTPEALVYGNANDLQDYIDRNWIEGADKENLLRSGRTYNYYTYDNETDNYQQDHYQLHLAHDFMPGLTLSGALHYTNGRGYYEQFKPEDDLADYGLPNVELGGETITTSDIIRRRWLDNDFYGITYALQYNPDSRLDATIGGAWNKYKGGHFGEVIWARYASTSNIRDRYYENDADKTDFNIFAKATYGITEKLNVFGDVQLRKINYSFTGYDNDLESIEQDVDYAFLNPKAGIAYNFTPEQQLYASYAIGNREPVRDDFTESTPNSRPKHETLQNLEAGYRGTVGLGELAGKALGATIETNLYYMNYKNQLVVTGQINDVGAYTRQNIKNSYRRGIEFTGALNLGSIARLSSNLAYSQNKIRNFSEFIDATKIVDGEEEYYQQENKYKSSDIAFSPAIVTNNQLEVEVLKGLKAAFIYKTVSKQYLDNTENENRIIPAYQVGDLRLRYNLGFKNMLKELELGLLVNNVFSEKYAANGYTFSYIYDNAQTTENFYYPQATRNYLLSVGLKF</sequence>
<evidence type="ECO:0000256" key="8">
    <source>
        <dbReference type="ARBA" id="ARBA00023065"/>
    </source>
</evidence>
<evidence type="ECO:0000256" key="1">
    <source>
        <dbReference type="ARBA" id="ARBA00004571"/>
    </source>
</evidence>
<keyword evidence="18" id="KW-1185">Reference proteome</keyword>
<comment type="caution">
    <text evidence="17">The sequence shown here is derived from an EMBL/GenBank/DDBJ whole genome shotgun (WGS) entry which is preliminary data.</text>
</comment>
<dbReference type="Pfam" id="PF13715">
    <property type="entry name" value="CarbopepD_reg_2"/>
    <property type="match status" value="1"/>
</dbReference>
<dbReference type="GO" id="GO:0009279">
    <property type="term" value="C:cell outer membrane"/>
    <property type="evidence" value="ECO:0007669"/>
    <property type="project" value="UniProtKB-SubCell"/>
</dbReference>
<dbReference type="InterPro" id="IPR037066">
    <property type="entry name" value="Plug_dom_sf"/>
</dbReference>
<keyword evidence="11 12" id="KW-0998">Cell outer membrane</keyword>